<dbReference type="EMBL" id="AMZY02000011">
    <property type="protein sequence ID" value="EMS32749.1"/>
    <property type="molecule type" value="Genomic_DNA"/>
</dbReference>
<protein>
    <submittedName>
        <fullName evidence="2">Beta-lactamase</fullName>
    </submittedName>
</protein>
<keyword evidence="3" id="KW-1185">Reference proteome</keyword>
<evidence type="ECO:0000313" key="2">
    <source>
        <dbReference type="EMBL" id="EMS32749.1"/>
    </source>
</evidence>
<dbReference type="AlphaFoldDB" id="M7XCZ3"/>
<dbReference type="PANTHER" id="PTHR46825:SF9">
    <property type="entry name" value="BETA-LACTAMASE-RELATED DOMAIN-CONTAINING PROTEIN"/>
    <property type="match status" value="1"/>
</dbReference>
<dbReference type="eggNOG" id="COG1680">
    <property type="taxonomic scope" value="Bacteria"/>
</dbReference>
<dbReference type="Pfam" id="PF00144">
    <property type="entry name" value="Beta-lactamase"/>
    <property type="match status" value="1"/>
</dbReference>
<accession>M7XCZ3</accession>
<dbReference type="STRING" id="1239962.C943_00754"/>
<dbReference type="Proteomes" id="UP000010953">
    <property type="component" value="Unassembled WGS sequence"/>
</dbReference>
<reference evidence="2" key="1">
    <citation type="submission" date="2013-01" db="EMBL/GenBank/DDBJ databases">
        <title>Genome assembly of Mariniradius saccharolyticus AK6.</title>
        <authorList>
            <person name="Vaidya B."/>
            <person name="Khatri I."/>
            <person name="Tanuku N.R.S."/>
            <person name="Subramanian S."/>
            <person name="Pinnaka A."/>
        </authorList>
    </citation>
    <scope>NUCLEOTIDE SEQUENCE [LARGE SCALE GENOMIC DNA]</scope>
    <source>
        <strain evidence="2">AK6</strain>
    </source>
</reference>
<dbReference type="InterPro" id="IPR012338">
    <property type="entry name" value="Beta-lactam/transpept-like"/>
</dbReference>
<dbReference type="Gene3D" id="3.40.710.10">
    <property type="entry name" value="DD-peptidase/beta-lactamase superfamily"/>
    <property type="match status" value="1"/>
</dbReference>
<evidence type="ECO:0000313" key="3">
    <source>
        <dbReference type="Proteomes" id="UP000010953"/>
    </source>
</evidence>
<gene>
    <name evidence="2" type="ORF">C943_00754</name>
</gene>
<evidence type="ECO:0000259" key="1">
    <source>
        <dbReference type="Pfam" id="PF00144"/>
    </source>
</evidence>
<organism evidence="2 3">
    <name type="scientific">Mariniradius saccharolyticus AK6</name>
    <dbReference type="NCBI Taxonomy" id="1239962"/>
    <lineage>
        <taxon>Bacteria</taxon>
        <taxon>Pseudomonadati</taxon>
        <taxon>Bacteroidota</taxon>
        <taxon>Cytophagia</taxon>
        <taxon>Cytophagales</taxon>
        <taxon>Cyclobacteriaceae</taxon>
        <taxon>Mariniradius</taxon>
    </lineage>
</organism>
<proteinExistence type="predicted"/>
<dbReference type="InParanoid" id="M7XCZ3"/>
<dbReference type="InterPro" id="IPR001466">
    <property type="entry name" value="Beta-lactam-related"/>
</dbReference>
<dbReference type="InterPro" id="IPR050491">
    <property type="entry name" value="AmpC-like"/>
</dbReference>
<name>M7XCZ3_9BACT</name>
<feature type="domain" description="Beta-lactamase-related" evidence="1">
    <location>
        <begin position="60"/>
        <end position="391"/>
    </location>
</feature>
<sequence>MQPIFQPNTKKMKTSNSFRFSTLGTFMLAFLLICIACSPKEEDPTPITPTPETQKDIEVIDAKINTFLTTHKIPGASLAISKNGKLVYKKAYGKADVEANVDMTTEHRFRVASVSKTFTGVAIMRLVQAGKLTLDDKVFGPGGILGTEFGTKAYSVRVLNVTVRHLLQMTTGGWVLSNDRDAIDSNPAMNNKAFFDWMLDNTLLKHDPGSRFWYINTNYFVAARVIEKVSGKSFYQFMKDDFLDPLGIGSAIMGKGTLSGRHPNEVKYYGQGGTKGFEYNIALERRDGDGGLVINASDLLKFVTAIDGLPTRPDILNASTYSQFLQGSGPAPLSPDFGNGIVRWGSRLYFYGALPGTRSSYMTESNGMAVALIFNGNADYTNAAANNAFVQAHQALLVDLLTNNLTVYQNIDQF</sequence>
<dbReference type="SUPFAM" id="SSF56601">
    <property type="entry name" value="beta-lactamase/transpeptidase-like"/>
    <property type="match status" value="1"/>
</dbReference>
<dbReference type="PANTHER" id="PTHR46825">
    <property type="entry name" value="D-ALANYL-D-ALANINE-CARBOXYPEPTIDASE/ENDOPEPTIDASE AMPH"/>
    <property type="match status" value="1"/>
</dbReference>
<comment type="caution">
    <text evidence="2">The sequence shown here is derived from an EMBL/GenBank/DDBJ whole genome shotgun (WGS) entry which is preliminary data.</text>
</comment>